<sequence length="577" mass="63857">MADDERLDAFVGITGASETAGRRMMELCGGDLEQAIQLWFNDEELQRSLSAPVSVVPSTSTSTAPARSANTATSRSRPSGRRTIGREDDEGVIHIDSDDDVQMTDDEGMGTYDSDDAADAVHVARTAQEEEDAAMAQRLQEEMYGGAAQSAGGGADGLLDEDGVRAPIQRTTETLVDPTGFPSGGFAGGFDDDGGQAALLEFRRRRQAQAARPRNPFGQSVWDDPRPVTGPGGGLPTTQATTQTSRSTRLAEMFRPPYEIMSHFTWEEARDEGKEKKKWILVNLQDMSDFNCQVLNRDVWKDQAVSQLVSENFIFLQYEKSDPVAEQYITFYFPNQSHENPSNYPHVSIIDPRTGEQVKVWSGIPFPSASEFHADLAEFLDRYSLSANHKNPVSKAKRPERVVDVDRMTEEEMLQMAMQNSLEANDSGSSLPKNVIDPDELTKLESQDDFSSSDKGKERVDSAETQEATASGITSQASAFSRIPSDRPHVEPAHDPATTTRVQVRNPPSRIIRRFRLDEPVARIYEWLKAEPLPGKEGIEFELKSMPQGTNLIEHLDETIKEACLANGTVMIEFVEE</sequence>
<gene>
    <name evidence="3" type="ORF">B0H66DRAFT_469667</name>
</gene>
<evidence type="ECO:0000256" key="1">
    <source>
        <dbReference type="SAM" id="MobiDB-lite"/>
    </source>
</evidence>
<dbReference type="Gene3D" id="3.40.30.10">
    <property type="entry name" value="Glutaredoxin"/>
    <property type="match status" value="1"/>
</dbReference>
<dbReference type="Gene3D" id="6.10.300.40">
    <property type="match status" value="1"/>
</dbReference>
<name>A0AAE0MER8_9PEZI</name>
<reference evidence="3" key="2">
    <citation type="submission" date="2023-06" db="EMBL/GenBank/DDBJ databases">
        <authorList>
            <consortium name="Lawrence Berkeley National Laboratory"/>
            <person name="Haridas S."/>
            <person name="Hensen N."/>
            <person name="Bonometti L."/>
            <person name="Westerberg I."/>
            <person name="Brannstrom I.O."/>
            <person name="Guillou S."/>
            <person name="Cros-Aarteil S."/>
            <person name="Calhoun S."/>
            <person name="Kuo A."/>
            <person name="Mondo S."/>
            <person name="Pangilinan J."/>
            <person name="Riley R."/>
            <person name="Labutti K."/>
            <person name="Andreopoulos B."/>
            <person name="Lipzen A."/>
            <person name="Chen C."/>
            <person name="Yanf M."/>
            <person name="Daum C."/>
            <person name="Ng V."/>
            <person name="Clum A."/>
            <person name="Steindorff A."/>
            <person name="Ohm R."/>
            <person name="Martin F."/>
            <person name="Silar P."/>
            <person name="Natvig D."/>
            <person name="Lalanne C."/>
            <person name="Gautier V."/>
            <person name="Ament-Velasquez S.L."/>
            <person name="Kruys A."/>
            <person name="Hutchinson M.I."/>
            <person name="Powell A.J."/>
            <person name="Barry K."/>
            <person name="Miller A.N."/>
            <person name="Grigoriev I.V."/>
            <person name="Debuchy R."/>
            <person name="Gladieux P."/>
            <person name="Thoren M.H."/>
            <person name="Johannesson H."/>
        </authorList>
    </citation>
    <scope>NUCLEOTIDE SEQUENCE</scope>
    <source>
        <strain evidence="3">CBS 118394</strain>
    </source>
</reference>
<dbReference type="CDD" id="cd14345">
    <property type="entry name" value="UBA_UBXD7"/>
    <property type="match status" value="1"/>
</dbReference>
<dbReference type="Pfam" id="PF14555">
    <property type="entry name" value="UBA_4"/>
    <property type="match status" value="1"/>
</dbReference>
<reference evidence="3" key="1">
    <citation type="journal article" date="2023" name="Mol. Phylogenet. Evol.">
        <title>Genome-scale phylogeny and comparative genomics of the fungal order Sordariales.</title>
        <authorList>
            <person name="Hensen N."/>
            <person name="Bonometti L."/>
            <person name="Westerberg I."/>
            <person name="Brannstrom I.O."/>
            <person name="Guillou S."/>
            <person name="Cros-Aarteil S."/>
            <person name="Calhoun S."/>
            <person name="Haridas S."/>
            <person name="Kuo A."/>
            <person name="Mondo S."/>
            <person name="Pangilinan J."/>
            <person name="Riley R."/>
            <person name="LaButti K."/>
            <person name="Andreopoulos B."/>
            <person name="Lipzen A."/>
            <person name="Chen C."/>
            <person name="Yan M."/>
            <person name="Daum C."/>
            <person name="Ng V."/>
            <person name="Clum A."/>
            <person name="Steindorff A."/>
            <person name="Ohm R.A."/>
            <person name="Martin F."/>
            <person name="Silar P."/>
            <person name="Natvig D.O."/>
            <person name="Lalanne C."/>
            <person name="Gautier V."/>
            <person name="Ament-Velasquez S.L."/>
            <person name="Kruys A."/>
            <person name="Hutchinson M.I."/>
            <person name="Powell A.J."/>
            <person name="Barry K."/>
            <person name="Miller A.N."/>
            <person name="Grigoriev I.V."/>
            <person name="Debuchy R."/>
            <person name="Gladieux P."/>
            <person name="Hiltunen Thoren M."/>
            <person name="Johannesson H."/>
        </authorList>
    </citation>
    <scope>NUCLEOTIDE SEQUENCE</scope>
    <source>
        <strain evidence="3">CBS 118394</strain>
    </source>
</reference>
<keyword evidence="4" id="KW-1185">Reference proteome</keyword>
<feature type="region of interest" description="Disordered" evidence="1">
    <location>
        <begin position="53"/>
        <end position="103"/>
    </location>
</feature>
<feature type="region of interest" description="Disordered" evidence="1">
    <location>
        <begin position="422"/>
        <end position="505"/>
    </location>
</feature>
<dbReference type="Proteomes" id="UP001283341">
    <property type="component" value="Unassembled WGS sequence"/>
</dbReference>
<comment type="caution">
    <text evidence="3">The sequence shown here is derived from an EMBL/GenBank/DDBJ whole genome shotgun (WGS) entry which is preliminary data.</text>
</comment>
<dbReference type="GO" id="GO:0005634">
    <property type="term" value="C:nucleus"/>
    <property type="evidence" value="ECO:0007669"/>
    <property type="project" value="TreeGrafter"/>
</dbReference>
<evidence type="ECO:0000259" key="2">
    <source>
        <dbReference type="PROSITE" id="PS50033"/>
    </source>
</evidence>
<dbReference type="GO" id="GO:0043130">
    <property type="term" value="F:ubiquitin binding"/>
    <property type="evidence" value="ECO:0007669"/>
    <property type="project" value="TreeGrafter"/>
</dbReference>
<dbReference type="Gene3D" id="3.10.20.90">
    <property type="entry name" value="Phosphatidylinositol 3-kinase Catalytic Subunit, Chain A, domain 1"/>
    <property type="match status" value="1"/>
</dbReference>
<dbReference type="SUPFAM" id="SSF54236">
    <property type="entry name" value="Ubiquitin-like"/>
    <property type="match status" value="1"/>
</dbReference>
<dbReference type="Pfam" id="PF13899">
    <property type="entry name" value="Thioredoxin_7"/>
    <property type="match status" value="1"/>
</dbReference>
<organism evidence="3 4">
    <name type="scientific">Apodospora peruviana</name>
    <dbReference type="NCBI Taxonomy" id="516989"/>
    <lineage>
        <taxon>Eukaryota</taxon>
        <taxon>Fungi</taxon>
        <taxon>Dikarya</taxon>
        <taxon>Ascomycota</taxon>
        <taxon>Pezizomycotina</taxon>
        <taxon>Sordariomycetes</taxon>
        <taxon>Sordariomycetidae</taxon>
        <taxon>Sordariales</taxon>
        <taxon>Lasiosphaeriaceae</taxon>
        <taxon>Apodospora</taxon>
    </lineage>
</organism>
<feature type="compositionally biased region" description="Low complexity" evidence="1">
    <location>
        <begin position="53"/>
        <end position="77"/>
    </location>
</feature>
<dbReference type="PANTHER" id="PTHR23322">
    <property type="entry name" value="FAS-ASSOCIATED PROTEIN"/>
    <property type="match status" value="1"/>
</dbReference>
<dbReference type="GO" id="GO:0043161">
    <property type="term" value="P:proteasome-mediated ubiquitin-dependent protein catabolic process"/>
    <property type="evidence" value="ECO:0007669"/>
    <property type="project" value="TreeGrafter"/>
</dbReference>
<dbReference type="SUPFAM" id="SSF52833">
    <property type="entry name" value="Thioredoxin-like"/>
    <property type="match status" value="1"/>
</dbReference>
<dbReference type="InterPro" id="IPR001012">
    <property type="entry name" value="UBX_dom"/>
</dbReference>
<feature type="compositionally biased region" description="Basic and acidic residues" evidence="1">
    <location>
        <begin position="484"/>
        <end position="494"/>
    </location>
</feature>
<feature type="compositionally biased region" description="Basic and acidic residues" evidence="1">
    <location>
        <begin position="440"/>
        <end position="462"/>
    </location>
</feature>
<dbReference type="InterPro" id="IPR050730">
    <property type="entry name" value="UBX_domain-protein"/>
</dbReference>
<protein>
    <recommendedName>
        <fullName evidence="2">UBX domain-containing protein</fullName>
    </recommendedName>
</protein>
<feature type="region of interest" description="Disordered" evidence="1">
    <location>
        <begin position="205"/>
        <end position="246"/>
    </location>
</feature>
<dbReference type="CDD" id="cd01767">
    <property type="entry name" value="UBX"/>
    <property type="match status" value="1"/>
</dbReference>
<dbReference type="InterPro" id="IPR006577">
    <property type="entry name" value="UAS"/>
</dbReference>
<feature type="domain" description="UBX" evidence="2">
    <location>
        <begin position="495"/>
        <end position="573"/>
    </location>
</feature>
<evidence type="ECO:0000313" key="4">
    <source>
        <dbReference type="Proteomes" id="UP001283341"/>
    </source>
</evidence>
<dbReference type="InterPro" id="IPR029071">
    <property type="entry name" value="Ubiquitin-like_domsf"/>
</dbReference>
<proteinExistence type="predicted"/>
<dbReference type="SMART" id="SM00594">
    <property type="entry name" value="UAS"/>
    <property type="match status" value="1"/>
</dbReference>
<feature type="compositionally biased region" description="Polar residues" evidence="1">
    <location>
        <begin position="463"/>
        <end position="479"/>
    </location>
</feature>
<dbReference type="InterPro" id="IPR036249">
    <property type="entry name" value="Thioredoxin-like_sf"/>
</dbReference>
<dbReference type="PROSITE" id="PS50033">
    <property type="entry name" value="UBX"/>
    <property type="match status" value="1"/>
</dbReference>
<dbReference type="AlphaFoldDB" id="A0AAE0MER8"/>
<dbReference type="PANTHER" id="PTHR23322:SF6">
    <property type="entry name" value="UBX DOMAIN-CONTAINING PROTEIN 7"/>
    <property type="match status" value="1"/>
</dbReference>
<feature type="compositionally biased region" description="Polar residues" evidence="1">
    <location>
        <begin position="422"/>
        <end position="432"/>
    </location>
</feature>
<dbReference type="CDD" id="cd02958">
    <property type="entry name" value="UAS"/>
    <property type="match status" value="1"/>
</dbReference>
<dbReference type="Pfam" id="PF00789">
    <property type="entry name" value="UBX"/>
    <property type="match status" value="1"/>
</dbReference>
<feature type="compositionally biased region" description="Low complexity" evidence="1">
    <location>
        <begin position="236"/>
        <end position="246"/>
    </location>
</feature>
<evidence type="ECO:0000313" key="3">
    <source>
        <dbReference type="EMBL" id="KAK3329881.1"/>
    </source>
</evidence>
<accession>A0AAE0MER8</accession>
<dbReference type="EMBL" id="JAUEDM010000001">
    <property type="protein sequence ID" value="KAK3329881.1"/>
    <property type="molecule type" value="Genomic_DNA"/>
</dbReference>